<keyword evidence="7" id="KW-0862">Zinc</keyword>
<keyword evidence="5 7" id="KW-0687">Ribonucleoprotein</keyword>
<evidence type="ECO:0000256" key="6">
    <source>
        <dbReference type="ARBA" id="ARBA00035687"/>
    </source>
</evidence>
<reference evidence="9" key="1">
    <citation type="journal article" date="2019" name="Int. J. Syst. Evol. Microbiol.">
        <title>The Global Catalogue of Microorganisms (GCM) 10K type strain sequencing project: providing services to taxonomists for standard genome sequencing and annotation.</title>
        <authorList>
            <consortium name="The Broad Institute Genomics Platform"/>
            <consortium name="The Broad Institute Genome Sequencing Center for Infectious Disease"/>
            <person name="Wu L."/>
            <person name="Ma J."/>
        </authorList>
    </citation>
    <scope>NUCLEOTIDE SEQUENCE [LARGE SCALE GENOMIC DNA]</scope>
    <source>
        <strain evidence="9">JCM 3115</strain>
    </source>
</reference>
<feature type="binding site" evidence="7">
    <location>
        <position position="106"/>
    </location>
    <ligand>
        <name>Zn(2+)</name>
        <dbReference type="ChEBI" id="CHEBI:29105"/>
    </ligand>
</feature>
<dbReference type="SUPFAM" id="SSF143800">
    <property type="entry name" value="L28p-like"/>
    <property type="match status" value="1"/>
</dbReference>
<dbReference type="HAMAP" id="MF_00501">
    <property type="entry name" value="Ribosomal_bL31_1"/>
    <property type="match status" value="1"/>
</dbReference>
<feature type="binding site" evidence="7">
    <location>
        <position position="103"/>
    </location>
    <ligand>
        <name>Zn(2+)</name>
        <dbReference type="ChEBI" id="CHEBI:29105"/>
    </ligand>
</feature>
<evidence type="ECO:0000256" key="1">
    <source>
        <dbReference type="ARBA" id="ARBA00009296"/>
    </source>
</evidence>
<evidence type="ECO:0000313" key="9">
    <source>
        <dbReference type="Proteomes" id="UP000611554"/>
    </source>
</evidence>
<feature type="binding site" evidence="7">
    <location>
        <position position="81"/>
    </location>
    <ligand>
        <name>Zn(2+)</name>
        <dbReference type="ChEBI" id="CHEBI:29105"/>
    </ligand>
</feature>
<evidence type="ECO:0000256" key="3">
    <source>
        <dbReference type="ARBA" id="ARBA00022884"/>
    </source>
</evidence>
<evidence type="ECO:0000256" key="7">
    <source>
        <dbReference type="HAMAP-Rule" id="MF_00501"/>
    </source>
</evidence>
<dbReference type="NCBIfam" id="NF001809">
    <property type="entry name" value="PRK00528.1"/>
    <property type="match status" value="1"/>
</dbReference>
<dbReference type="Gene3D" id="4.10.830.30">
    <property type="entry name" value="Ribosomal protein L31"/>
    <property type="match status" value="1"/>
</dbReference>
<dbReference type="NCBIfam" id="NF000612">
    <property type="entry name" value="PRK00019.1"/>
    <property type="match status" value="1"/>
</dbReference>
<comment type="function">
    <text evidence="7">Binds the 23S rRNA.</text>
</comment>
<keyword evidence="7" id="KW-0479">Metal-binding</keyword>
<proteinExistence type="inferred from homology"/>
<comment type="subunit">
    <text evidence="7">Part of the 50S ribosomal subunit.</text>
</comment>
<evidence type="ECO:0000313" key="8">
    <source>
        <dbReference type="EMBL" id="GGP88334.1"/>
    </source>
</evidence>
<evidence type="ECO:0000256" key="4">
    <source>
        <dbReference type="ARBA" id="ARBA00022980"/>
    </source>
</evidence>
<keyword evidence="3 7" id="KW-0694">RNA-binding</keyword>
<comment type="caution">
    <text evidence="8">The sequence shown here is derived from an EMBL/GenBank/DDBJ whole genome shotgun (WGS) entry which is preliminary data.</text>
</comment>
<dbReference type="PANTHER" id="PTHR33280">
    <property type="entry name" value="50S RIBOSOMAL PROTEIN L31, CHLOROPLASTIC"/>
    <property type="match status" value="1"/>
</dbReference>
<dbReference type="InterPro" id="IPR034704">
    <property type="entry name" value="Ribosomal_bL28/bL31-like_sf"/>
</dbReference>
<accession>A0ABQ2QMD2</accession>
<dbReference type="InterPro" id="IPR027491">
    <property type="entry name" value="Ribosomal_bL31_A"/>
</dbReference>
<sequence length="137" mass="14772">MRGGRGAAGECLVAWDGWSIWHTGSRTEAVPVPARARPSVLTAREAHQAADSGDPATALWRGKQAMKPDIHPDYNVTEVTCTCGNTFTTRSTAKNGVIHADVCSACHPFYTGKQKILDTGGRVARFEKRFGKKTTGQ</sequence>
<gene>
    <name evidence="7" type="primary">rpmE</name>
    <name evidence="8" type="ORF">GCM10010140_17420</name>
</gene>
<dbReference type="PRINTS" id="PR01249">
    <property type="entry name" value="RIBOSOMALL31"/>
</dbReference>
<dbReference type="PROSITE" id="PS01143">
    <property type="entry name" value="RIBOSOMAL_L31"/>
    <property type="match status" value="1"/>
</dbReference>
<organism evidence="8 9">
    <name type="scientific">Streptosporangium pseudovulgare</name>
    <dbReference type="NCBI Taxonomy" id="35765"/>
    <lineage>
        <taxon>Bacteria</taxon>
        <taxon>Bacillati</taxon>
        <taxon>Actinomycetota</taxon>
        <taxon>Actinomycetes</taxon>
        <taxon>Streptosporangiales</taxon>
        <taxon>Streptosporangiaceae</taxon>
        <taxon>Streptosporangium</taxon>
    </lineage>
</organism>
<dbReference type="PANTHER" id="PTHR33280:SF1">
    <property type="entry name" value="LARGE RIBOSOMAL SUBUNIT PROTEIN BL31C"/>
    <property type="match status" value="1"/>
</dbReference>
<keyword evidence="2 7" id="KW-0699">rRNA-binding</keyword>
<dbReference type="InterPro" id="IPR002150">
    <property type="entry name" value="Ribosomal_bL31"/>
</dbReference>
<dbReference type="NCBIfam" id="TIGR00105">
    <property type="entry name" value="L31"/>
    <property type="match status" value="1"/>
</dbReference>
<protein>
    <recommendedName>
        <fullName evidence="6 7">Large ribosomal subunit protein bL31</fullName>
    </recommendedName>
</protein>
<comment type="cofactor">
    <cofactor evidence="7">
        <name>Zn(2+)</name>
        <dbReference type="ChEBI" id="CHEBI:29105"/>
    </cofactor>
    <text evidence="7">Binds 1 zinc ion per subunit.</text>
</comment>
<dbReference type="InterPro" id="IPR042105">
    <property type="entry name" value="Ribosomal_bL31_sf"/>
</dbReference>
<comment type="similarity">
    <text evidence="1 7">Belongs to the bacterial ribosomal protein bL31 family. Type A subfamily.</text>
</comment>
<keyword evidence="9" id="KW-1185">Reference proteome</keyword>
<evidence type="ECO:0000256" key="2">
    <source>
        <dbReference type="ARBA" id="ARBA00022730"/>
    </source>
</evidence>
<feature type="binding site" evidence="7">
    <location>
        <position position="83"/>
    </location>
    <ligand>
        <name>Zn(2+)</name>
        <dbReference type="ChEBI" id="CHEBI:29105"/>
    </ligand>
</feature>
<dbReference type="EMBL" id="BMQJ01000003">
    <property type="protein sequence ID" value="GGP88334.1"/>
    <property type="molecule type" value="Genomic_DNA"/>
</dbReference>
<evidence type="ECO:0000256" key="5">
    <source>
        <dbReference type="ARBA" id="ARBA00023274"/>
    </source>
</evidence>
<keyword evidence="4 7" id="KW-0689">Ribosomal protein</keyword>
<name>A0ABQ2QMD2_9ACTN</name>
<dbReference type="Proteomes" id="UP000611554">
    <property type="component" value="Unassembled WGS sequence"/>
</dbReference>
<dbReference type="Pfam" id="PF01197">
    <property type="entry name" value="Ribosomal_L31"/>
    <property type="match status" value="1"/>
</dbReference>